<dbReference type="PANTHER" id="PTHR34396:SF25">
    <property type="entry name" value="BOUNDARY ELEMENT ASSOCIATED FACTOR"/>
    <property type="match status" value="1"/>
</dbReference>
<evidence type="ECO:0008006" key="3">
    <source>
        <dbReference type="Google" id="ProtNLM"/>
    </source>
</evidence>
<reference evidence="1 2" key="1">
    <citation type="submission" date="2024-01" db="EMBL/GenBank/DDBJ databases">
        <title>A telomere-to-telomere, gap-free genome of sweet tea (Lithocarpus litseifolius).</title>
        <authorList>
            <person name="Zhou J."/>
        </authorList>
    </citation>
    <scope>NUCLEOTIDE SEQUENCE [LARGE SCALE GENOMIC DNA]</scope>
    <source>
        <strain evidence="1">Zhou-2022a</strain>
        <tissue evidence="1">Leaf</tissue>
    </source>
</reference>
<dbReference type="Proteomes" id="UP001459277">
    <property type="component" value="Unassembled WGS sequence"/>
</dbReference>
<proteinExistence type="predicted"/>
<protein>
    <recommendedName>
        <fullName evidence="3">BED-type domain-containing protein</fullName>
    </recommendedName>
</protein>
<dbReference type="GO" id="GO:0005634">
    <property type="term" value="C:nucleus"/>
    <property type="evidence" value="ECO:0007669"/>
    <property type="project" value="TreeGrafter"/>
</dbReference>
<dbReference type="PANTHER" id="PTHR34396">
    <property type="entry name" value="OS03G0264950 PROTEIN-RELATED"/>
    <property type="match status" value="1"/>
</dbReference>
<evidence type="ECO:0000313" key="1">
    <source>
        <dbReference type="EMBL" id="KAL0009171.1"/>
    </source>
</evidence>
<sequence length="142" mass="16153">MTHGNDHITLDDLDEQGVERIKQDGTKEIKAICSKCGDELAGGPSAGTNHLKRHMLNSFKRKNQMDIRDFQQLGKDKEGNLTTFIYTDANARKEVVEYLVRAEHPFTFVEKHDFIGMVQRGFTPQCRGFSASTSKRDIMKSF</sequence>
<accession>A0AAW2DKF8</accession>
<dbReference type="GO" id="GO:0006357">
    <property type="term" value="P:regulation of transcription by RNA polymerase II"/>
    <property type="evidence" value="ECO:0007669"/>
    <property type="project" value="TreeGrafter"/>
</dbReference>
<dbReference type="EMBL" id="JAZDWU010000003">
    <property type="protein sequence ID" value="KAL0009171.1"/>
    <property type="molecule type" value="Genomic_DNA"/>
</dbReference>
<name>A0AAW2DKF8_9ROSI</name>
<dbReference type="InterPro" id="IPR053031">
    <property type="entry name" value="Cuticle_assoc_protein"/>
</dbReference>
<organism evidence="1 2">
    <name type="scientific">Lithocarpus litseifolius</name>
    <dbReference type="NCBI Taxonomy" id="425828"/>
    <lineage>
        <taxon>Eukaryota</taxon>
        <taxon>Viridiplantae</taxon>
        <taxon>Streptophyta</taxon>
        <taxon>Embryophyta</taxon>
        <taxon>Tracheophyta</taxon>
        <taxon>Spermatophyta</taxon>
        <taxon>Magnoliopsida</taxon>
        <taxon>eudicotyledons</taxon>
        <taxon>Gunneridae</taxon>
        <taxon>Pentapetalae</taxon>
        <taxon>rosids</taxon>
        <taxon>fabids</taxon>
        <taxon>Fagales</taxon>
        <taxon>Fagaceae</taxon>
        <taxon>Lithocarpus</taxon>
    </lineage>
</organism>
<gene>
    <name evidence="1" type="ORF">SO802_010673</name>
</gene>
<keyword evidence="2" id="KW-1185">Reference proteome</keyword>
<dbReference type="AlphaFoldDB" id="A0AAW2DKF8"/>
<comment type="caution">
    <text evidence="1">The sequence shown here is derived from an EMBL/GenBank/DDBJ whole genome shotgun (WGS) entry which is preliminary data.</text>
</comment>
<evidence type="ECO:0000313" key="2">
    <source>
        <dbReference type="Proteomes" id="UP001459277"/>
    </source>
</evidence>
<dbReference type="GO" id="GO:1990837">
    <property type="term" value="F:sequence-specific double-stranded DNA binding"/>
    <property type="evidence" value="ECO:0007669"/>
    <property type="project" value="TreeGrafter"/>
</dbReference>